<evidence type="ECO:0000313" key="1">
    <source>
        <dbReference type="EMBL" id="GBN22147.1"/>
    </source>
</evidence>
<gene>
    <name evidence="1" type="ORF">AVEN_61088_1</name>
</gene>
<name>A0A4Y2M911_ARAVE</name>
<organism evidence="1 2">
    <name type="scientific">Araneus ventricosus</name>
    <name type="common">Orbweaver spider</name>
    <name type="synonym">Epeira ventricosa</name>
    <dbReference type="NCBI Taxonomy" id="182803"/>
    <lineage>
        <taxon>Eukaryota</taxon>
        <taxon>Metazoa</taxon>
        <taxon>Ecdysozoa</taxon>
        <taxon>Arthropoda</taxon>
        <taxon>Chelicerata</taxon>
        <taxon>Arachnida</taxon>
        <taxon>Araneae</taxon>
        <taxon>Araneomorphae</taxon>
        <taxon>Entelegynae</taxon>
        <taxon>Araneoidea</taxon>
        <taxon>Araneidae</taxon>
        <taxon>Araneus</taxon>
    </lineage>
</organism>
<dbReference type="EMBL" id="BGPR01006827">
    <property type="protein sequence ID" value="GBN22147.1"/>
    <property type="molecule type" value="Genomic_DNA"/>
</dbReference>
<protein>
    <submittedName>
        <fullName evidence="1">Uncharacterized protein</fullName>
    </submittedName>
</protein>
<keyword evidence="2" id="KW-1185">Reference proteome</keyword>
<proteinExistence type="predicted"/>
<dbReference type="AlphaFoldDB" id="A0A4Y2M911"/>
<accession>A0A4Y2M911</accession>
<dbReference type="Proteomes" id="UP000499080">
    <property type="component" value="Unassembled WGS sequence"/>
</dbReference>
<sequence>MCKFHVTTLHRLGGILVTYRQTHVFSVLHCYEHEKLPSNVNLMVVKIVLQGYVWECRENEAIDSTSNLGVKFGHHFGDMSTILETILAVWHKFGDEMWDLKSTGNFLISLLEAEIRIYPDDSV</sequence>
<evidence type="ECO:0000313" key="2">
    <source>
        <dbReference type="Proteomes" id="UP000499080"/>
    </source>
</evidence>
<comment type="caution">
    <text evidence="1">The sequence shown here is derived from an EMBL/GenBank/DDBJ whole genome shotgun (WGS) entry which is preliminary data.</text>
</comment>
<reference evidence="1 2" key="1">
    <citation type="journal article" date="2019" name="Sci. Rep.">
        <title>Orb-weaving spider Araneus ventricosus genome elucidates the spidroin gene catalogue.</title>
        <authorList>
            <person name="Kono N."/>
            <person name="Nakamura H."/>
            <person name="Ohtoshi R."/>
            <person name="Moran D.A.P."/>
            <person name="Shinohara A."/>
            <person name="Yoshida Y."/>
            <person name="Fujiwara M."/>
            <person name="Mori M."/>
            <person name="Tomita M."/>
            <person name="Arakawa K."/>
        </authorList>
    </citation>
    <scope>NUCLEOTIDE SEQUENCE [LARGE SCALE GENOMIC DNA]</scope>
</reference>